<dbReference type="GO" id="GO:0000156">
    <property type="term" value="F:phosphorelay response regulator activity"/>
    <property type="evidence" value="ECO:0007669"/>
    <property type="project" value="TreeGrafter"/>
</dbReference>
<dbReference type="SUPFAM" id="SSF52172">
    <property type="entry name" value="CheY-like"/>
    <property type="match status" value="1"/>
</dbReference>
<sequence>MNILVVDDEPLARARLRRLIEALPGHACVGEAADGVQALATCQQLQPDVVLLDIRMPGPDGLEIARALAALPVPPAVVFTTAYAEFAVDAFDAGAAHYLLKPVSGERLAQALARVGSAAPRSLLLSHGGRVQRVPVSDVLYLRADTKYLTVYTRHGEWLLEDSLVRLEQRHAPQLLRIHRALLVNVQHLTGLQRDNRGRLWARIDGVAAALPVSRRLAAGVQQVLERG</sequence>
<proteinExistence type="predicted"/>
<dbReference type="GO" id="GO:0006355">
    <property type="term" value="P:regulation of DNA-templated transcription"/>
    <property type="evidence" value="ECO:0007669"/>
    <property type="project" value="TreeGrafter"/>
</dbReference>
<dbReference type="STRING" id="1810504.PG2T_12500"/>
<dbReference type="OrthoDB" id="236568at2"/>
<feature type="domain" description="HTH LytTR-type" evidence="5">
    <location>
        <begin position="123"/>
        <end position="227"/>
    </location>
</feature>
<organism evidence="6 7">
    <name type="scientific">Immundisolibacter cernigliae</name>
    <dbReference type="NCBI Taxonomy" id="1810504"/>
    <lineage>
        <taxon>Bacteria</taxon>
        <taxon>Pseudomonadati</taxon>
        <taxon>Pseudomonadota</taxon>
        <taxon>Gammaproteobacteria</taxon>
        <taxon>Immundisolibacterales</taxon>
        <taxon>Immundisolibacteraceae</taxon>
        <taxon>Immundisolibacter</taxon>
    </lineage>
</organism>
<dbReference type="GO" id="GO:0000976">
    <property type="term" value="F:transcription cis-regulatory region binding"/>
    <property type="evidence" value="ECO:0007669"/>
    <property type="project" value="TreeGrafter"/>
</dbReference>
<dbReference type="PANTHER" id="PTHR48111:SF69">
    <property type="entry name" value="RESPONSE REGULATOR RECEIVER"/>
    <property type="match status" value="1"/>
</dbReference>
<protein>
    <recommendedName>
        <fullName evidence="8">DNA-binding response regulator</fullName>
    </recommendedName>
</protein>
<dbReference type="Proteomes" id="UP000092952">
    <property type="component" value="Chromosome"/>
</dbReference>
<dbReference type="GO" id="GO:0032993">
    <property type="term" value="C:protein-DNA complex"/>
    <property type="evidence" value="ECO:0007669"/>
    <property type="project" value="TreeGrafter"/>
</dbReference>
<evidence type="ECO:0000259" key="5">
    <source>
        <dbReference type="PROSITE" id="PS50930"/>
    </source>
</evidence>
<keyword evidence="7" id="KW-1185">Reference proteome</keyword>
<gene>
    <name evidence="6" type="ORF">PG2T_12500</name>
</gene>
<reference evidence="7" key="1">
    <citation type="submission" date="2016-03" db="EMBL/GenBank/DDBJ databases">
        <title>Complete genome sequence of Solimmundus cernigliae, representing a novel lineage of polycyclic aromatic hydrocarbon degraders within the Gammaproteobacteria.</title>
        <authorList>
            <person name="Singleton D.R."/>
            <person name="Dickey A.N."/>
            <person name="Scholl E.H."/>
            <person name="Wright F.A."/>
            <person name="Aitken M.D."/>
        </authorList>
    </citation>
    <scope>NUCLEOTIDE SEQUENCE [LARGE SCALE GENOMIC DNA]</scope>
    <source>
        <strain evidence="7">TR3.2</strain>
    </source>
</reference>
<evidence type="ECO:0000313" key="6">
    <source>
        <dbReference type="EMBL" id="ANX04908.1"/>
    </source>
</evidence>
<evidence type="ECO:0000256" key="1">
    <source>
        <dbReference type="ARBA" id="ARBA00023012"/>
    </source>
</evidence>
<evidence type="ECO:0000259" key="4">
    <source>
        <dbReference type="PROSITE" id="PS50110"/>
    </source>
</evidence>
<accession>A0A1B1YW42</accession>
<dbReference type="PANTHER" id="PTHR48111">
    <property type="entry name" value="REGULATOR OF RPOS"/>
    <property type="match status" value="1"/>
</dbReference>
<dbReference type="Pfam" id="PF00072">
    <property type="entry name" value="Response_reg"/>
    <property type="match status" value="1"/>
</dbReference>
<evidence type="ECO:0008006" key="8">
    <source>
        <dbReference type="Google" id="ProtNLM"/>
    </source>
</evidence>
<dbReference type="GO" id="GO:0005829">
    <property type="term" value="C:cytosol"/>
    <property type="evidence" value="ECO:0007669"/>
    <property type="project" value="TreeGrafter"/>
</dbReference>
<dbReference type="InterPro" id="IPR001789">
    <property type="entry name" value="Sig_transdc_resp-reg_receiver"/>
</dbReference>
<dbReference type="Pfam" id="PF04397">
    <property type="entry name" value="LytTR"/>
    <property type="match status" value="1"/>
</dbReference>
<dbReference type="PROSITE" id="PS50110">
    <property type="entry name" value="RESPONSE_REGULATORY"/>
    <property type="match status" value="1"/>
</dbReference>
<dbReference type="SMART" id="SM00448">
    <property type="entry name" value="REC"/>
    <property type="match status" value="1"/>
</dbReference>
<dbReference type="EMBL" id="CP014671">
    <property type="protein sequence ID" value="ANX04908.1"/>
    <property type="molecule type" value="Genomic_DNA"/>
</dbReference>
<keyword evidence="2" id="KW-0238">DNA-binding</keyword>
<dbReference type="InterPro" id="IPR039420">
    <property type="entry name" value="WalR-like"/>
</dbReference>
<dbReference type="PROSITE" id="PS50930">
    <property type="entry name" value="HTH_LYTTR"/>
    <property type="match status" value="1"/>
</dbReference>
<dbReference type="InterPro" id="IPR011006">
    <property type="entry name" value="CheY-like_superfamily"/>
</dbReference>
<dbReference type="KEGG" id="gbi:PG2T_12500"/>
<evidence type="ECO:0000256" key="2">
    <source>
        <dbReference type="ARBA" id="ARBA00023125"/>
    </source>
</evidence>
<name>A0A1B1YW42_9GAMM</name>
<dbReference type="InterPro" id="IPR007492">
    <property type="entry name" value="LytTR_DNA-bd_dom"/>
</dbReference>
<dbReference type="AlphaFoldDB" id="A0A1B1YW42"/>
<dbReference type="Gene3D" id="2.40.50.1020">
    <property type="entry name" value="LytTr DNA-binding domain"/>
    <property type="match status" value="1"/>
</dbReference>
<dbReference type="SMART" id="SM00850">
    <property type="entry name" value="LytTR"/>
    <property type="match status" value="1"/>
</dbReference>
<feature type="modified residue" description="4-aspartylphosphate" evidence="3">
    <location>
        <position position="53"/>
    </location>
</feature>
<dbReference type="FunCoup" id="A0A1B1YW42">
    <property type="interactions" value="74"/>
</dbReference>
<dbReference type="Gene3D" id="3.40.50.2300">
    <property type="match status" value="1"/>
</dbReference>
<evidence type="ECO:0000256" key="3">
    <source>
        <dbReference type="PROSITE-ProRule" id="PRU00169"/>
    </source>
</evidence>
<feature type="domain" description="Response regulatory" evidence="4">
    <location>
        <begin position="2"/>
        <end position="116"/>
    </location>
</feature>
<dbReference type="RefSeq" id="WP_068806052.1">
    <property type="nucleotide sequence ID" value="NZ_CP014671.1"/>
</dbReference>
<keyword evidence="3" id="KW-0597">Phosphoprotein</keyword>
<evidence type="ECO:0000313" key="7">
    <source>
        <dbReference type="Proteomes" id="UP000092952"/>
    </source>
</evidence>
<dbReference type="InParanoid" id="A0A1B1YW42"/>
<keyword evidence="1" id="KW-0902">Two-component regulatory system</keyword>